<evidence type="ECO:0000313" key="5">
    <source>
        <dbReference type="EMBL" id="KAK1351731.1"/>
    </source>
</evidence>
<keyword evidence="5" id="KW-0326">Glycosidase</keyword>
<comment type="caution">
    <text evidence="5">The sequence shown here is derived from an EMBL/GenBank/DDBJ whole genome shotgun (WGS) entry which is preliminary data.</text>
</comment>
<evidence type="ECO:0000256" key="3">
    <source>
        <dbReference type="SAM" id="SignalP"/>
    </source>
</evidence>
<feature type="signal peptide" evidence="3">
    <location>
        <begin position="1"/>
        <end position="21"/>
    </location>
</feature>
<dbReference type="InterPro" id="IPR033121">
    <property type="entry name" value="PEPTIDASE_A1"/>
</dbReference>
<evidence type="ECO:0000259" key="4">
    <source>
        <dbReference type="PROSITE" id="PS51767"/>
    </source>
</evidence>
<keyword evidence="5" id="KW-0624">Polysaccharide degradation</keyword>
<dbReference type="AlphaFoldDB" id="A0AAD8GPH2"/>
<dbReference type="Gene3D" id="2.40.70.10">
    <property type="entry name" value="Acid Proteases"/>
    <property type="match status" value="1"/>
</dbReference>
<keyword evidence="5" id="KW-0858">Xylan degradation</keyword>
<dbReference type="GO" id="GO:0045493">
    <property type="term" value="P:xylan catabolic process"/>
    <property type="evidence" value="ECO:0007669"/>
    <property type="project" value="UniProtKB-KW"/>
</dbReference>
<dbReference type="GO" id="GO:0004190">
    <property type="term" value="F:aspartic-type endopeptidase activity"/>
    <property type="evidence" value="ECO:0007669"/>
    <property type="project" value="InterPro"/>
</dbReference>
<feature type="chain" id="PRO_5041978916" evidence="3">
    <location>
        <begin position="22"/>
        <end position="231"/>
    </location>
</feature>
<feature type="domain" description="Peptidase A1" evidence="4">
    <location>
        <begin position="45"/>
        <end position="231"/>
    </location>
</feature>
<dbReference type="PANTHER" id="PTHR47965:SF22">
    <property type="entry name" value="EUKARYOTIC ASPARTYL PROTEASE FAMILY PROTEIN"/>
    <property type="match status" value="1"/>
</dbReference>
<reference evidence="5" key="1">
    <citation type="submission" date="2023-02" db="EMBL/GenBank/DDBJ databases">
        <title>Genome of toxic invasive species Heracleum sosnowskyi carries increased number of genes despite the absence of recent whole-genome duplications.</title>
        <authorList>
            <person name="Schelkunov M."/>
            <person name="Shtratnikova V."/>
            <person name="Makarenko M."/>
            <person name="Klepikova A."/>
            <person name="Omelchenko D."/>
            <person name="Novikova G."/>
            <person name="Obukhova E."/>
            <person name="Bogdanov V."/>
            <person name="Penin A."/>
            <person name="Logacheva M."/>
        </authorList>
    </citation>
    <scope>NUCLEOTIDE SEQUENCE</scope>
    <source>
        <strain evidence="5">Hsosn_3</strain>
        <tissue evidence="5">Leaf</tissue>
    </source>
</reference>
<dbReference type="SUPFAM" id="SSF50630">
    <property type="entry name" value="Acid proteases"/>
    <property type="match status" value="1"/>
</dbReference>
<dbReference type="PANTHER" id="PTHR47965">
    <property type="entry name" value="ASPARTYL PROTEASE-RELATED"/>
    <property type="match status" value="1"/>
</dbReference>
<gene>
    <name evidence="5" type="ORF">POM88_054014</name>
</gene>
<dbReference type="Pfam" id="PF14543">
    <property type="entry name" value="TAXi_N"/>
    <property type="match status" value="1"/>
</dbReference>
<evidence type="ECO:0000256" key="2">
    <source>
        <dbReference type="ARBA" id="ARBA00022729"/>
    </source>
</evidence>
<comment type="similarity">
    <text evidence="1">Belongs to the peptidase A1 family.</text>
</comment>
<dbReference type="GO" id="GO:0016798">
    <property type="term" value="F:hydrolase activity, acting on glycosyl bonds"/>
    <property type="evidence" value="ECO:0007669"/>
    <property type="project" value="UniProtKB-KW"/>
</dbReference>
<evidence type="ECO:0000313" key="6">
    <source>
        <dbReference type="Proteomes" id="UP001237642"/>
    </source>
</evidence>
<organism evidence="5 6">
    <name type="scientific">Heracleum sosnowskyi</name>
    <dbReference type="NCBI Taxonomy" id="360622"/>
    <lineage>
        <taxon>Eukaryota</taxon>
        <taxon>Viridiplantae</taxon>
        <taxon>Streptophyta</taxon>
        <taxon>Embryophyta</taxon>
        <taxon>Tracheophyta</taxon>
        <taxon>Spermatophyta</taxon>
        <taxon>Magnoliopsida</taxon>
        <taxon>eudicotyledons</taxon>
        <taxon>Gunneridae</taxon>
        <taxon>Pentapetalae</taxon>
        <taxon>asterids</taxon>
        <taxon>campanulids</taxon>
        <taxon>Apiales</taxon>
        <taxon>Apiaceae</taxon>
        <taxon>Apioideae</taxon>
        <taxon>apioid superclade</taxon>
        <taxon>Tordylieae</taxon>
        <taxon>Tordyliinae</taxon>
        <taxon>Heracleum</taxon>
    </lineage>
</organism>
<dbReference type="InterPro" id="IPR021109">
    <property type="entry name" value="Peptidase_aspartic_dom_sf"/>
</dbReference>
<dbReference type="GO" id="GO:0006508">
    <property type="term" value="P:proteolysis"/>
    <property type="evidence" value="ECO:0007669"/>
    <property type="project" value="InterPro"/>
</dbReference>
<reference evidence="5" key="2">
    <citation type="submission" date="2023-05" db="EMBL/GenBank/DDBJ databases">
        <authorList>
            <person name="Schelkunov M.I."/>
        </authorList>
    </citation>
    <scope>NUCLEOTIDE SEQUENCE</scope>
    <source>
        <strain evidence="5">Hsosn_3</strain>
        <tissue evidence="5">Leaf</tissue>
    </source>
</reference>
<dbReference type="InterPro" id="IPR001461">
    <property type="entry name" value="Aspartic_peptidase_A1"/>
</dbReference>
<dbReference type="FunFam" id="2.40.70.10:FF:000045">
    <property type="entry name" value="Basic 7S globulin"/>
    <property type="match status" value="1"/>
</dbReference>
<keyword evidence="5" id="KW-0119">Carbohydrate metabolism</keyword>
<sequence length="231" mass="24664">MSSSSFFHLALLCCLLSVSSAKTGRPSRPKGIIFPVSKDPSTLQYTTEIKQRTPLVPVKLTIDLGGQFLWTDCEKGYTTSTYSPARCKSTSCSLAKSGNCLTECYSRARPGCTNNTCTLFPDNAIASAATTGTLGSDVISVQSAFGGARVTISQFPFVCGSTSLLDKLSSGVTGMAGLGRTNVSLPSQFSNAFNLKRKFGVCLSSTSSNGGYTFRKFRLFNCTTYLYTTSH</sequence>
<dbReference type="InterPro" id="IPR032861">
    <property type="entry name" value="TAXi_N"/>
</dbReference>
<keyword evidence="5" id="KW-0378">Hydrolase</keyword>
<name>A0AAD8GPH2_9APIA</name>
<accession>A0AAD8GPH2</accession>
<keyword evidence="6" id="KW-1185">Reference proteome</keyword>
<dbReference type="Proteomes" id="UP001237642">
    <property type="component" value="Unassembled WGS sequence"/>
</dbReference>
<evidence type="ECO:0000256" key="1">
    <source>
        <dbReference type="ARBA" id="ARBA00007447"/>
    </source>
</evidence>
<protein>
    <submittedName>
        <fullName evidence="5">Aspartic peptidase A1 family, xylanase inhibitor</fullName>
    </submittedName>
</protein>
<keyword evidence="2 3" id="KW-0732">Signal</keyword>
<dbReference type="EMBL" id="JAUIZM010000027">
    <property type="protein sequence ID" value="KAK1351731.1"/>
    <property type="molecule type" value="Genomic_DNA"/>
</dbReference>
<dbReference type="PROSITE" id="PS51767">
    <property type="entry name" value="PEPTIDASE_A1"/>
    <property type="match status" value="1"/>
</dbReference>
<proteinExistence type="inferred from homology"/>